<dbReference type="GeneID" id="95968255"/>
<keyword evidence="1" id="KW-0472">Membrane</keyword>
<feature type="transmembrane region" description="Helical" evidence="1">
    <location>
        <begin position="51"/>
        <end position="73"/>
    </location>
</feature>
<feature type="transmembrane region" description="Helical" evidence="1">
    <location>
        <begin position="79"/>
        <end position="100"/>
    </location>
</feature>
<sequence>MSKGEKVYGNIPEAIVAGIILIALLNHMQLVGFILAGFAIGLIARGAMRGLLSGLLAGVIISLLSMIFVLFLPDYGIKMINTFLGNNLLTVPITATLRFLGSQPSNSLIRQLIIDGTVLPAIGAFIGGAILSQGYDYSEEGEEMDEVIQKSPE</sequence>
<dbReference type="AlphaFoldDB" id="A0AAX4NHL2"/>
<proteinExistence type="predicted"/>
<evidence type="ECO:0000313" key="2">
    <source>
        <dbReference type="EMBL" id="WYY00926.1"/>
    </source>
</evidence>
<organism evidence="2 3">
    <name type="scientific">Oxyplasma meridianum</name>
    <dbReference type="NCBI Taxonomy" id="3073602"/>
    <lineage>
        <taxon>Archaea</taxon>
        <taxon>Methanobacteriati</taxon>
        <taxon>Thermoplasmatota</taxon>
        <taxon>Thermoplasmata</taxon>
        <taxon>Thermoplasmatales</taxon>
        <taxon>Thermoplasmataceae</taxon>
        <taxon>Oxyplasma</taxon>
    </lineage>
</organism>
<dbReference type="KEGG" id="omr:OXIME_001517"/>
<evidence type="ECO:0000256" key="1">
    <source>
        <dbReference type="SAM" id="Phobius"/>
    </source>
</evidence>
<feature type="transmembrane region" description="Helical" evidence="1">
    <location>
        <begin position="15"/>
        <end position="44"/>
    </location>
</feature>
<keyword evidence="3" id="KW-1185">Reference proteome</keyword>
<feature type="transmembrane region" description="Helical" evidence="1">
    <location>
        <begin position="112"/>
        <end position="131"/>
    </location>
</feature>
<evidence type="ECO:0000313" key="3">
    <source>
        <dbReference type="Proteomes" id="UP001451606"/>
    </source>
</evidence>
<dbReference type="Proteomes" id="UP001451606">
    <property type="component" value="Chromosome"/>
</dbReference>
<dbReference type="RefSeq" id="WP_393971250.1">
    <property type="nucleotide sequence ID" value="NZ_CP133772.1"/>
</dbReference>
<reference evidence="2 3" key="1">
    <citation type="submission" date="2023-09" db="EMBL/GenBank/DDBJ databases">
        <authorList>
            <person name="Golyshina O.V."/>
            <person name="Lunev E.A."/>
            <person name="Bargiela R."/>
            <person name="Gaines M.C."/>
            <person name="Daum B."/>
            <person name="Bale N.J."/>
            <person name="Koenen M."/>
            <person name="Sinninghe Damst J.S."/>
            <person name="Yakimov M."/>
            <person name="Golyshin P.N."/>
        </authorList>
    </citation>
    <scope>NUCLEOTIDE SEQUENCE [LARGE SCALE GENOMIC DNA]</scope>
    <source>
        <strain evidence="2 3">M1</strain>
    </source>
</reference>
<gene>
    <name evidence="2" type="ORF">OXIME_001517</name>
</gene>
<dbReference type="EMBL" id="CP133772">
    <property type="protein sequence ID" value="WYY00926.1"/>
    <property type="molecule type" value="Genomic_DNA"/>
</dbReference>
<accession>A0AAX4NHL2</accession>
<protein>
    <submittedName>
        <fullName evidence="2">Uncharacterized protein</fullName>
    </submittedName>
</protein>
<keyword evidence="1" id="KW-0812">Transmembrane</keyword>
<keyword evidence="1" id="KW-1133">Transmembrane helix</keyword>
<name>A0AAX4NHL2_9ARCH</name>